<accession>A0A9W8QDP9</accession>
<name>A0A9W8QDP9_AKAMU</name>
<comment type="caution">
    <text evidence="1">The sequence shown here is derived from an EMBL/GenBank/DDBJ whole genome shotgun (WGS) entry which is preliminary data.</text>
</comment>
<dbReference type="KEGG" id="amus:LMH87_009534"/>
<dbReference type="RefSeq" id="XP_056053681.1">
    <property type="nucleotide sequence ID" value="XM_056196545.1"/>
</dbReference>
<dbReference type="AlphaFoldDB" id="A0A9W8QDP9"/>
<evidence type="ECO:0000313" key="2">
    <source>
        <dbReference type="Proteomes" id="UP001144673"/>
    </source>
</evidence>
<sequence length="154" mass="17150">MGYIGLGPEGCEVGDIICVLLGYDAPVLLRLQSRNPRTFVLIGDAFVYGLHDATALLGPVPSPWRVQVFEDDAGYLTTYRFFNPQSNVLSDEDPRFGLVEQWTRIPNPPRAPDDPVILQCFKHKQTGEVIKHDPRLSPEALIARGLSVDNFCLI</sequence>
<proteinExistence type="predicted"/>
<keyword evidence="2" id="KW-1185">Reference proteome</keyword>
<gene>
    <name evidence="1" type="ORF">LMH87_009534</name>
</gene>
<dbReference type="Proteomes" id="UP001144673">
    <property type="component" value="Chromosome 5"/>
</dbReference>
<organism evidence="1 2">
    <name type="scientific">Akanthomyces muscarius</name>
    <name type="common">Entomopathogenic fungus</name>
    <name type="synonym">Lecanicillium muscarium</name>
    <dbReference type="NCBI Taxonomy" id="2231603"/>
    <lineage>
        <taxon>Eukaryota</taxon>
        <taxon>Fungi</taxon>
        <taxon>Dikarya</taxon>
        <taxon>Ascomycota</taxon>
        <taxon>Pezizomycotina</taxon>
        <taxon>Sordariomycetes</taxon>
        <taxon>Hypocreomycetidae</taxon>
        <taxon>Hypocreales</taxon>
        <taxon>Cordycipitaceae</taxon>
        <taxon>Akanthomyces</taxon>
    </lineage>
</organism>
<protein>
    <submittedName>
        <fullName evidence="1">Uncharacterized protein</fullName>
    </submittedName>
</protein>
<dbReference type="GeneID" id="80896693"/>
<reference evidence="1" key="1">
    <citation type="journal article" date="2023" name="Access Microbiol">
        <title>De-novo genome assembly for Akanthomyces muscarius, a biocontrol agent of insect agricultural pests.</title>
        <authorList>
            <person name="Erdos Z."/>
            <person name="Studholme D.J."/>
            <person name="Raymond B."/>
            <person name="Sharma M."/>
        </authorList>
    </citation>
    <scope>NUCLEOTIDE SEQUENCE</scope>
    <source>
        <strain evidence="1">Ve6</strain>
    </source>
</reference>
<evidence type="ECO:0000313" key="1">
    <source>
        <dbReference type="EMBL" id="KAJ4153023.1"/>
    </source>
</evidence>
<dbReference type="EMBL" id="JAJHUN010000008">
    <property type="protein sequence ID" value="KAJ4153023.1"/>
    <property type="molecule type" value="Genomic_DNA"/>
</dbReference>